<evidence type="ECO:0000256" key="13">
    <source>
        <dbReference type="ARBA" id="ARBA00068582"/>
    </source>
</evidence>
<dbReference type="SUPFAM" id="SSF55120">
    <property type="entry name" value="Pseudouridine synthase"/>
    <property type="match status" value="1"/>
</dbReference>
<evidence type="ECO:0000256" key="8">
    <source>
        <dbReference type="ARBA" id="ARBA00036943"/>
    </source>
</evidence>
<proteinExistence type="inferred from homology"/>
<dbReference type="GO" id="GO:1990481">
    <property type="term" value="P:mRNA pseudouridine synthesis"/>
    <property type="evidence" value="ECO:0007669"/>
    <property type="project" value="TreeGrafter"/>
</dbReference>
<keyword evidence="4" id="KW-0507">mRNA processing</keyword>
<keyword evidence="6" id="KW-0413">Isomerase</keyword>
<protein>
    <recommendedName>
        <fullName evidence="13">Pseudouridylate synthase 1 homolog</fullName>
        <ecNumber evidence="12">5.4.99.12</ecNumber>
    </recommendedName>
    <alternativeName>
        <fullName evidence="14">tRNA pseudouridine synthase 1</fullName>
    </alternativeName>
    <alternativeName>
        <fullName evidence="17">tRNA pseudouridine(38-40) synthase</fullName>
    </alternativeName>
    <alternativeName>
        <fullName evidence="15">tRNA pseudouridylate synthase I</fullName>
    </alternativeName>
    <alternativeName>
        <fullName evidence="16">tRNA-uridine isomerase I</fullName>
    </alternativeName>
</protein>
<dbReference type="PANTHER" id="PTHR11142">
    <property type="entry name" value="PSEUDOURIDYLATE SYNTHASE"/>
    <property type="match status" value="1"/>
</dbReference>
<evidence type="ECO:0000256" key="17">
    <source>
        <dbReference type="ARBA" id="ARBA00081344"/>
    </source>
</evidence>
<dbReference type="InterPro" id="IPR020095">
    <property type="entry name" value="PsdUridine_synth_TruA_C"/>
</dbReference>
<evidence type="ECO:0000256" key="15">
    <source>
        <dbReference type="ARBA" id="ARBA00079087"/>
    </source>
</evidence>
<dbReference type="Gene3D" id="3.30.70.580">
    <property type="entry name" value="Pseudouridine synthase I, catalytic domain, N-terminal subdomain"/>
    <property type="match status" value="1"/>
</dbReference>
<reference evidence="22" key="1">
    <citation type="submission" date="2016-12" db="EMBL/GenBank/DDBJ databases">
        <title>An insight into the sialome and mialome of the sand fly, Nyssomyia neivai.</title>
        <authorList>
            <person name="Sebastian V."/>
            <person name="Goulart T.M."/>
            <person name="Oliveira W."/>
            <person name="Calvo E."/>
            <person name="Oliveira L.F."/>
            <person name="Pinto M.C."/>
            <person name="Rosselino A.M."/>
            <person name="Ribeiro J.M."/>
        </authorList>
    </citation>
    <scope>NUCLEOTIDE SEQUENCE</scope>
</reference>
<dbReference type="InterPro" id="IPR041708">
    <property type="entry name" value="PUS1/PUS2-like"/>
</dbReference>
<comment type="subcellular location">
    <subcellularLocation>
        <location evidence="2">Nucleus</location>
    </subcellularLocation>
</comment>
<comment type="catalytic activity">
    <reaction evidence="9">
        <text>uridine(38/39/40) in tRNA = pseudouridine(38/39/40) in tRNA</text>
        <dbReference type="Rhea" id="RHEA:22376"/>
        <dbReference type="Rhea" id="RHEA-COMP:10085"/>
        <dbReference type="Rhea" id="RHEA-COMP:10087"/>
        <dbReference type="ChEBI" id="CHEBI:65314"/>
        <dbReference type="ChEBI" id="CHEBI:65315"/>
        <dbReference type="EC" id="5.4.99.12"/>
    </reaction>
</comment>
<dbReference type="InterPro" id="IPR020094">
    <property type="entry name" value="TruA/RsuA/RluB/E/F_N"/>
</dbReference>
<dbReference type="Gene3D" id="3.30.70.660">
    <property type="entry name" value="Pseudouridine synthase I, catalytic domain, C-terminal subdomain"/>
    <property type="match status" value="1"/>
</dbReference>
<feature type="region of interest" description="Disordered" evidence="20">
    <location>
        <begin position="369"/>
        <end position="406"/>
    </location>
</feature>
<feature type="active site" description="Nucleophile" evidence="18">
    <location>
        <position position="115"/>
    </location>
</feature>
<evidence type="ECO:0000256" key="3">
    <source>
        <dbReference type="ARBA" id="ARBA00009375"/>
    </source>
</evidence>
<feature type="domain" description="Pseudouridine synthase I TruA alpha/beta" evidence="21">
    <location>
        <begin position="204"/>
        <end position="308"/>
    </location>
</feature>
<feature type="region of interest" description="Disordered" evidence="20">
    <location>
        <begin position="1"/>
        <end position="25"/>
    </location>
</feature>
<evidence type="ECO:0000256" key="2">
    <source>
        <dbReference type="ARBA" id="ARBA00004123"/>
    </source>
</evidence>
<dbReference type="InterPro" id="IPR020097">
    <property type="entry name" value="PsdUridine_synth_TruA_a/b_dom"/>
</dbReference>
<evidence type="ECO:0000256" key="9">
    <source>
        <dbReference type="ARBA" id="ARBA00052184"/>
    </source>
</evidence>
<keyword evidence="5" id="KW-0819">tRNA processing</keyword>
<evidence type="ECO:0000256" key="7">
    <source>
        <dbReference type="ARBA" id="ARBA00023242"/>
    </source>
</evidence>
<evidence type="ECO:0000313" key="22">
    <source>
        <dbReference type="EMBL" id="JAV12079.1"/>
    </source>
</evidence>
<comment type="catalytic activity">
    <reaction evidence="8">
        <text>a uridine in tRNA = a pseudouridine in tRNA</text>
        <dbReference type="Rhea" id="RHEA:54572"/>
        <dbReference type="Rhea" id="RHEA-COMP:13339"/>
        <dbReference type="Rhea" id="RHEA-COMP:13934"/>
        <dbReference type="ChEBI" id="CHEBI:65314"/>
        <dbReference type="ChEBI" id="CHEBI:65315"/>
    </reaction>
</comment>
<dbReference type="PANTHER" id="PTHR11142:SF4">
    <property type="entry name" value="PSEUDOURIDYLATE SYNTHASE 1 HOMOLOG"/>
    <property type="match status" value="1"/>
</dbReference>
<name>A0A1L8E088_9DIPT</name>
<comment type="similarity">
    <text evidence="3">Belongs to the tRNA pseudouridine synthase TruA family.</text>
</comment>
<dbReference type="InterPro" id="IPR020103">
    <property type="entry name" value="PsdUridine_synth_cat_dom_sf"/>
</dbReference>
<evidence type="ECO:0000256" key="16">
    <source>
        <dbReference type="ARBA" id="ARBA00080849"/>
    </source>
</evidence>
<dbReference type="Pfam" id="PF01416">
    <property type="entry name" value="PseudoU_synth_1"/>
    <property type="match status" value="1"/>
</dbReference>
<evidence type="ECO:0000259" key="21">
    <source>
        <dbReference type="Pfam" id="PF01416"/>
    </source>
</evidence>
<dbReference type="GO" id="GO:0006397">
    <property type="term" value="P:mRNA processing"/>
    <property type="evidence" value="ECO:0007669"/>
    <property type="project" value="UniProtKB-KW"/>
</dbReference>
<evidence type="ECO:0000256" key="20">
    <source>
        <dbReference type="SAM" id="MobiDB-lite"/>
    </source>
</evidence>
<evidence type="ECO:0000256" key="11">
    <source>
        <dbReference type="ARBA" id="ARBA00064589"/>
    </source>
</evidence>
<sequence length="406" mass="47074">MSEAIDKKAEDASQKDNKKVYKSRYESRKRCNYVAPEEIPAEKKALMETFVRIKRKKSVVLLGYVGKDYYGMQRNPDVKTVEEELLSAMLKHKWITEEAYNMPQSIGFQRAARTDKGVSAVRQCVSLKLPLELDVAALNVDLPHEIKVFAVKIVTQGFNSKNDCMARTYAYTLPTMALQKDVEGPMEGYRIAQDVIEKFRGLLKMYEGTKNYHNFTIKKESLDPSARRYITSFVAGEPFVVKDVEFVELKVKGQSFMMHQIRKMVGLVLAIIRGHQEIDVLEKAFTPERIYIPRAPGLGLVLDTLHYDRYNRRYGNDGIHSPLTWDEYEDEIGKFVREQIHPVITETEIKDKPFMEWLEKKLSIHNYTGRPIDEHENSEDEDEWQDDKARECQNNTEEGDQVRNVS</sequence>
<evidence type="ECO:0000256" key="1">
    <source>
        <dbReference type="ARBA" id="ARBA00001166"/>
    </source>
</evidence>
<dbReference type="CDD" id="cd02568">
    <property type="entry name" value="PseudoU_synth_PUS1_PUS2"/>
    <property type="match status" value="1"/>
</dbReference>
<comment type="subunit">
    <text evidence="11">Monomer. Forms a complex with RARG and the SRA1 RNA in the nucleus.</text>
</comment>
<dbReference type="EC" id="5.4.99.12" evidence="12"/>
<evidence type="ECO:0000256" key="12">
    <source>
        <dbReference type="ARBA" id="ARBA00066509"/>
    </source>
</evidence>
<dbReference type="GO" id="GO:0005634">
    <property type="term" value="C:nucleus"/>
    <property type="evidence" value="ECO:0007669"/>
    <property type="project" value="UniProtKB-SubCell"/>
</dbReference>
<dbReference type="GO" id="GO:0160147">
    <property type="term" value="F:tRNA pseudouridine(38-40) synthase activity"/>
    <property type="evidence" value="ECO:0007669"/>
    <property type="project" value="UniProtKB-EC"/>
</dbReference>
<dbReference type="GO" id="GO:0031119">
    <property type="term" value="P:tRNA pseudouridine synthesis"/>
    <property type="evidence" value="ECO:0007669"/>
    <property type="project" value="InterPro"/>
</dbReference>
<evidence type="ECO:0000256" key="10">
    <source>
        <dbReference type="ARBA" id="ARBA00053709"/>
    </source>
</evidence>
<dbReference type="InterPro" id="IPR001406">
    <property type="entry name" value="PsdUridine_synth_TruA"/>
</dbReference>
<accession>A0A1L8E088</accession>
<keyword evidence="7" id="KW-0539">Nucleus</keyword>
<dbReference type="NCBIfam" id="TIGR00071">
    <property type="entry name" value="hisT_truA"/>
    <property type="match status" value="1"/>
</dbReference>
<comment type="catalytic activity">
    <reaction evidence="1">
        <text>a uridine in mRNA = a pseudouridine in mRNA</text>
        <dbReference type="Rhea" id="RHEA:56644"/>
        <dbReference type="Rhea" id="RHEA-COMP:14658"/>
        <dbReference type="Rhea" id="RHEA-COMP:14659"/>
        <dbReference type="ChEBI" id="CHEBI:65314"/>
        <dbReference type="ChEBI" id="CHEBI:65315"/>
    </reaction>
</comment>
<evidence type="ECO:0000256" key="18">
    <source>
        <dbReference type="PIRSR" id="PIRSR641708-1"/>
    </source>
</evidence>
<organism evidence="22">
    <name type="scientific">Nyssomyia neivai</name>
    <dbReference type="NCBI Taxonomy" id="330878"/>
    <lineage>
        <taxon>Eukaryota</taxon>
        <taxon>Metazoa</taxon>
        <taxon>Ecdysozoa</taxon>
        <taxon>Arthropoda</taxon>
        <taxon>Hexapoda</taxon>
        <taxon>Insecta</taxon>
        <taxon>Pterygota</taxon>
        <taxon>Neoptera</taxon>
        <taxon>Endopterygota</taxon>
        <taxon>Diptera</taxon>
        <taxon>Nematocera</taxon>
        <taxon>Psychodoidea</taxon>
        <taxon>Psychodidae</taxon>
        <taxon>Nyssomyia</taxon>
    </lineage>
</organism>
<dbReference type="GO" id="GO:0003723">
    <property type="term" value="F:RNA binding"/>
    <property type="evidence" value="ECO:0007669"/>
    <property type="project" value="InterPro"/>
</dbReference>
<dbReference type="FunFam" id="3.30.70.580:FF:000002">
    <property type="entry name" value="tRNA pseudouridine synthase"/>
    <property type="match status" value="1"/>
</dbReference>
<evidence type="ECO:0000256" key="5">
    <source>
        <dbReference type="ARBA" id="ARBA00022694"/>
    </source>
</evidence>
<comment type="function">
    <text evidence="10">Pseudouridylate synthase that catalyzes pseudouridylation of tRNAs and mRNAs. Acts on positions 27/28 in the anticodon stem and also positions 34 and 36 in the anticodon of an intron containing tRNA. Also catalyzes pseudouridylation of mRNAs: mediates pseudouridylation of mRNAs with the consensus sequence 5'-UGUAG-3'. Acts as a regulator of pre-mRNA splicing by mediating pseudouridylation of pre-mRNAs at locations associated with alternatively spliced regions. Pseudouridylation of pre-mRNAs near splice sites directly regulates mRNA splicing and mRNA 3'-end processing. Involved in regulation of nuclear receptor activity through pseudouridylation of SRA1 mRNA.</text>
</comment>
<evidence type="ECO:0000256" key="4">
    <source>
        <dbReference type="ARBA" id="ARBA00022664"/>
    </source>
</evidence>
<feature type="binding site" evidence="19">
    <location>
        <position position="169"/>
    </location>
    <ligand>
        <name>substrate</name>
    </ligand>
</feature>
<dbReference type="EMBL" id="GFDF01002005">
    <property type="protein sequence ID" value="JAV12079.1"/>
    <property type="molecule type" value="Transcribed_RNA"/>
</dbReference>
<feature type="compositionally biased region" description="Acidic residues" evidence="20">
    <location>
        <begin position="376"/>
        <end position="385"/>
    </location>
</feature>
<evidence type="ECO:0000256" key="19">
    <source>
        <dbReference type="PIRSR" id="PIRSR641708-2"/>
    </source>
</evidence>
<evidence type="ECO:0000256" key="6">
    <source>
        <dbReference type="ARBA" id="ARBA00023235"/>
    </source>
</evidence>
<dbReference type="AlphaFoldDB" id="A0A1L8E088"/>
<dbReference type="FunFam" id="3.30.70.660:FF:000002">
    <property type="entry name" value="tRNA pseudouridine synthase"/>
    <property type="match status" value="1"/>
</dbReference>
<evidence type="ECO:0000256" key="14">
    <source>
        <dbReference type="ARBA" id="ARBA00075153"/>
    </source>
</evidence>